<evidence type="ECO:0000313" key="2">
    <source>
        <dbReference type="Proteomes" id="UP000267469"/>
    </source>
</evidence>
<dbReference type="OrthoDB" id="1439410at2"/>
<gene>
    <name evidence="1" type="ORF">ED312_15070</name>
</gene>
<organism evidence="1 2">
    <name type="scientific">Sinomicrobium pectinilyticum</name>
    <dbReference type="NCBI Taxonomy" id="1084421"/>
    <lineage>
        <taxon>Bacteria</taxon>
        <taxon>Pseudomonadati</taxon>
        <taxon>Bacteroidota</taxon>
        <taxon>Flavobacteriia</taxon>
        <taxon>Flavobacteriales</taxon>
        <taxon>Flavobacteriaceae</taxon>
        <taxon>Sinomicrobium</taxon>
    </lineage>
</organism>
<dbReference type="Proteomes" id="UP000267469">
    <property type="component" value="Unassembled WGS sequence"/>
</dbReference>
<dbReference type="RefSeq" id="WP_123216849.1">
    <property type="nucleotide sequence ID" value="NZ_RJTM01000105.1"/>
</dbReference>
<evidence type="ECO:0000313" key="1">
    <source>
        <dbReference type="EMBL" id="RNL83396.1"/>
    </source>
</evidence>
<keyword evidence="2" id="KW-1185">Reference proteome</keyword>
<reference evidence="1 2" key="1">
    <citation type="submission" date="2018-10" db="EMBL/GenBank/DDBJ databases">
        <title>Sinomicrobium pectinilyticum sp. nov., a pectinase-producing bacterium isolated from alkaline and saline soil, and emended description of the genus Sinomicrobium.</title>
        <authorList>
            <person name="Cheng B."/>
            <person name="Li C."/>
            <person name="Lai Q."/>
            <person name="Du M."/>
            <person name="Shao Z."/>
            <person name="Xu P."/>
            <person name="Yang C."/>
        </authorList>
    </citation>
    <scope>NUCLEOTIDE SEQUENCE [LARGE SCALE GENOMIC DNA]</scope>
    <source>
        <strain evidence="1 2">5DNS001</strain>
    </source>
</reference>
<name>A0A3N0E6C3_SINP1</name>
<sequence>MFGFKKRELTEDEKYIKEIIQYFSENDNVKKLISPISEEYFLIDDENQIYICIGNGNFSLSNHKFLYEKVFNLSFTEELKKQVRHNMEIEMQALKKSLFKNETDLLDKVLKVVNNAKKGQILNHDFISDKKLVHGQA</sequence>
<protein>
    <submittedName>
        <fullName evidence="1">Uncharacterized protein</fullName>
    </submittedName>
</protein>
<dbReference type="AlphaFoldDB" id="A0A3N0E6C3"/>
<accession>A0A3N0E6C3</accession>
<proteinExistence type="predicted"/>
<comment type="caution">
    <text evidence="1">The sequence shown here is derived from an EMBL/GenBank/DDBJ whole genome shotgun (WGS) entry which is preliminary data.</text>
</comment>
<dbReference type="EMBL" id="RJTM01000105">
    <property type="protein sequence ID" value="RNL83396.1"/>
    <property type="molecule type" value="Genomic_DNA"/>
</dbReference>